<dbReference type="PROSITE" id="PS50234">
    <property type="entry name" value="VWFA"/>
    <property type="match status" value="1"/>
</dbReference>
<dbReference type="InterPro" id="IPR036465">
    <property type="entry name" value="vWFA_dom_sf"/>
</dbReference>
<dbReference type="Pfam" id="PF00092">
    <property type="entry name" value="VWA"/>
    <property type="match status" value="1"/>
</dbReference>
<dbReference type="InterPro" id="IPR028087">
    <property type="entry name" value="Tad_N"/>
</dbReference>
<dbReference type="EMBL" id="SPKJ01000083">
    <property type="protein sequence ID" value="MYZ49600.1"/>
    <property type="molecule type" value="Genomic_DNA"/>
</dbReference>
<protein>
    <submittedName>
        <fullName evidence="3">VWA domain-containing protein</fullName>
    </submittedName>
</protein>
<dbReference type="SUPFAM" id="SSF53300">
    <property type="entry name" value="vWA-like"/>
    <property type="match status" value="1"/>
</dbReference>
<comment type="caution">
    <text evidence="3">The sequence shown here is derived from an EMBL/GenBank/DDBJ whole genome shotgun (WGS) entry which is preliminary data.</text>
</comment>
<keyword evidence="1" id="KW-1133">Transmembrane helix</keyword>
<evidence type="ECO:0000313" key="4">
    <source>
        <dbReference type="Proteomes" id="UP000773614"/>
    </source>
</evidence>
<dbReference type="Proteomes" id="UP000773614">
    <property type="component" value="Unassembled WGS sequence"/>
</dbReference>
<name>A0A964T7Q3_9HYPH</name>
<dbReference type="SMART" id="SM00327">
    <property type="entry name" value="VWA"/>
    <property type="match status" value="1"/>
</dbReference>
<reference evidence="3" key="1">
    <citation type="submission" date="2019-03" db="EMBL/GenBank/DDBJ databases">
        <title>Afifella sp. nov., isolated from activated sludge.</title>
        <authorList>
            <person name="Li Q."/>
            <person name="Liu Y."/>
        </authorList>
    </citation>
    <scope>NUCLEOTIDE SEQUENCE</scope>
    <source>
        <strain evidence="3">L72</strain>
    </source>
</reference>
<keyword evidence="1" id="KW-0812">Transmembrane</keyword>
<feature type="transmembrane region" description="Helical" evidence="1">
    <location>
        <begin position="20"/>
        <end position="39"/>
    </location>
</feature>
<keyword evidence="4" id="KW-1185">Reference proteome</keyword>
<proteinExistence type="predicted"/>
<dbReference type="RefSeq" id="WP_161141940.1">
    <property type="nucleotide sequence ID" value="NZ_SPKJ01000083.1"/>
</dbReference>
<evidence type="ECO:0000259" key="2">
    <source>
        <dbReference type="PROSITE" id="PS50234"/>
    </source>
</evidence>
<dbReference type="AlphaFoldDB" id="A0A964T7Q3"/>
<evidence type="ECO:0000256" key="1">
    <source>
        <dbReference type="SAM" id="Phobius"/>
    </source>
</evidence>
<accession>A0A964T7Q3</accession>
<organism evidence="3 4">
    <name type="scientific">Propylenella binzhouense</name>
    <dbReference type="NCBI Taxonomy" id="2555902"/>
    <lineage>
        <taxon>Bacteria</taxon>
        <taxon>Pseudomonadati</taxon>
        <taxon>Pseudomonadota</taxon>
        <taxon>Alphaproteobacteria</taxon>
        <taxon>Hyphomicrobiales</taxon>
        <taxon>Propylenellaceae</taxon>
        <taxon>Propylenella</taxon>
    </lineage>
</organism>
<dbReference type="Gene3D" id="3.40.50.410">
    <property type="entry name" value="von Willebrand factor, type A domain"/>
    <property type="match status" value="2"/>
</dbReference>
<feature type="domain" description="VWFA" evidence="2">
    <location>
        <begin position="140"/>
        <end position="411"/>
    </location>
</feature>
<dbReference type="InterPro" id="IPR002035">
    <property type="entry name" value="VWF_A"/>
</dbReference>
<dbReference type="OrthoDB" id="7522752at2"/>
<gene>
    <name evidence="3" type="ORF">E4O86_17965</name>
</gene>
<sequence length="422" mass="45797">MESLRRLLAFLRREDGNVAMIFAFTVIPIMGLMGFAVDYTRASDARTQLQTALDSVALAAAKSSNDMTDAEIRQMVETRLAKIAPEKDYNYKVEKVTRDKGTVRIEASGQLDTVISGVLGINLIDISASSEATWSTGKMEIALVIDDTGSMNQNNKLVQLKKAAGALIDAVGTSDPDDVKLGIVPFNTQVKLPTSYSSNSWIMFKPSCSFLDLLFGRCKNQDLSSQSSWQGCLADRGDNPYTTNVSGKDYDTNDTQGSGDAYKYPAVSCAYSTLPEIVPLNTNLEAVRAKINNMAADGNTNITIGLAWGLSMLSPDAPLTEGVAWGTKDLTKVLILITDGENTQNRWTSDTSKIDQRTKLACTAVKGQKIVLYTVRLQDGNASLLSQCASNGDTYFNVENVNDLVPTFKAIGEQLSDLRISK</sequence>
<dbReference type="Pfam" id="PF13400">
    <property type="entry name" value="Tad"/>
    <property type="match status" value="1"/>
</dbReference>
<evidence type="ECO:0000313" key="3">
    <source>
        <dbReference type="EMBL" id="MYZ49600.1"/>
    </source>
</evidence>
<keyword evidence="1" id="KW-0472">Membrane</keyword>